<feature type="region of interest" description="Disordered" evidence="10">
    <location>
        <begin position="127"/>
        <end position="154"/>
    </location>
</feature>
<evidence type="ECO:0000313" key="12">
    <source>
        <dbReference type="Proteomes" id="UP000226431"/>
    </source>
</evidence>
<dbReference type="AlphaFoldDB" id="A0A2C5ZH44"/>
<organism evidence="11 12">
    <name type="scientific">Ophiocordyceps camponoti-rufipedis</name>
    <dbReference type="NCBI Taxonomy" id="2004952"/>
    <lineage>
        <taxon>Eukaryota</taxon>
        <taxon>Fungi</taxon>
        <taxon>Dikarya</taxon>
        <taxon>Ascomycota</taxon>
        <taxon>Pezizomycotina</taxon>
        <taxon>Sordariomycetes</taxon>
        <taxon>Hypocreomycetidae</taxon>
        <taxon>Hypocreales</taxon>
        <taxon>Ophiocordycipitaceae</taxon>
        <taxon>Ophiocordyceps</taxon>
    </lineage>
</organism>
<keyword evidence="5 9" id="KW-0999">Mitochondrion inner membrane</keyword>
<evidence type="ECO:0000313" key="11">
    <source>
        <dbReference type="EMBL" id="PHH79326.1"/>
    </source>
</evidence>
<comment type="subcellular location">
    <subcellularLocation>
        <location evidence="1 9">Mitochondrion inner membrane</location>
    </subcellularLocation>
</comment>
<feature type="compositionally biased region" description="Basic and acidic residues" evidence="10">
    <location>
        <begin position="127"/>
        <end position="145"/>
    </location>
</feature>
<comment type="similarity">
    <text evidence="2 9">Belongs to the COX20 family.</text>
</comment>
<reference evidence="11 12" key="1">
    <citation type="submission" date="2017-06" db="EMBL/GenBank/DDBJ databases">
        <title>Ant-infecting Ophiocordyceps genomes reveal a high diversity of potential behavioral manipulation genes and a possible major role for enterotoxins.</title>
        <authorList>
            <person name="De Bekker C."/>
            <person name="Evans H.C."/>
            <person name="Brachmann A."/>
            <person name="Hughes D.P."/>
        </authorList>
    </citation>
    <scope>NUCLEOTIDE SEQUENCE [LARGE SCALE GENOMIC DNA]</scope>
    <source>
        <strain evidence="11 12">Map16</strain>
    </source>
</reference>
<keyword evidence="6" id="KW-1133">Transmembrane helix</keyword>
<evidence type="ECO:0000256" key="5">
    <source>
        <dbReference type="ARBA" id="ARBA00022792"/>
    </source>
</evidence>
<comment type="caution">
    <text evidence="11">The sequence shown here is derived from an EMBL/GenBank/DDBJ whole genome shotgun (WGS) entry which is preliminary data.</text>
</comment>
<keyword evidence="8 9" id="KW-0472">Membrane</keyword>
<name>A0A2C5ZH44_9HYPO</name>
<dbReference type="PANTHER" id="PTHR31586">
    <property type="entry name" value="CYTOCHROME C OXIDASE PROTEIN 20"/>
    <property type="match status" value="1"/>
</dbReference>
<gene>
    <name evidence="11" type="ORF">CDD80_5089</name>
</gene>
<feature type="region of interest" description="Disordered" evidence="10">
    <location>
        <begin position="1"/>
        <end position="26"/>
    </location>
</feature>
<evidence type="ECO:0000256" key="10">
    <source>
        <dbReference type="SAM" id="MobiDB-lite"/>
    </source>
</evidence>
<evidence type="ECO:0000256" key="9">
    <source>
        <dbReference type="PIRNR" id="PIRNR007871"/>
    </source>
</evidence>
<evidence type="ECO:0000256" key="4">
    <source>
        <dbReference type="ARBA" id="ARBA00022692"/>
    </source>
</evidence>
<keyword evidence="4" id="KW-0812">Transmembrane</keyword>
<dbReference type="GO" id="GO:0033617">
    <property type="term" value="P:mitochondrial respiratory chain complex IV assembly"/>
    <property type="evidence" value="ECO:0007669"/>
    <property type="project" value="InterPro"/>
</dbReference>
<protein>
    <recommendedName>
        <fullName evidence="3 9">Cytochrome c oxidase assembly protein COX20, mitochondrial</fullName>
    </recommendedName>
</protein>
<dbReference type="PIRSF" id="PIRSF007871">
    <property type="entry name" value="Cox20"/>
    <property type="match status" value="1"/>
</dbReference>
<keyword evidence="7 9" id="KW-0496">Mitochondrion</keyword>
<evidence type="ECO:0000256" key="2">
    <source>
        <dbReference type="ARBA" id="ARBA00009575"/>
    </source>
</evidence>
<dbReference type="OrthoDB" id="14603at2759"/>
<sequence>MSKDTPPETIHWPKPSPEAESEAEAPPLPTISAAVATISKEDFLTIASKPCAREGLLTGIASGFLAGALRFILHGNVPKAANWAVGIFVVGSTASYEYCQFRRRAQRRAMVRQIEVVNDHRREVARKAAEEKRARRREEEEERARAQRSWYRFW</sequence>
<evidence type="ECO:0000256" key="3">
    <source>
        <dbReference type="ARBA" id="ARBA00017689"/>
    </source>
</evidence>
<dbReference type="EMBL" id="NJES01000049">
    <property type="protein sequence ID" value="PHH79326.1"/>
    <property type="molecule type" value="Genomic_DNA"/>
</dbReference>
<comment type="function">
    <text evidence="9">Involved in the assembly of the cytochrome c oxidase complex.</text>
</comment>
<evidence type="ECO:0000256" key="8">
    <source>
        <dbReference type="ARBA" id="ARBA00023136"/>
    </source>
</evidence>
<evidence type="ECO:0000256" key="7">
    <source>
        <dbReference type="ARBA" id="ARBA00023128"/>
    </source>
</evidence>
<proteinExistence type="inferred from homology"/>
<dbReference type="Pfam" id="PF12597">
    <property type="entry name" value="Cox20"/>
    <property type="match status" value="1"/>
</dbReference>
<dbReference type="PANTHER" id="PTHR31586:SF1">
    <property type="entry name" value="CYTOCHROME C OXIDASE ASSEMBLY PROTEIN COX20, MITOCHONDRIAL"/>
    <property type="match status" value="1"/>
</dbReference>
<dbReference type="InterPro" id="IPR022533">
    <property type="entry name" value="Cox20"/>
</dbReference>
<accession>A0A2C5ZH44</accession>
<evidence type="ECO:0000256" key="1">
    <source>
        <dbReference type="ARBA" id="ARBA00004273"/>
    </source>
</evidence>
<dbReference type="Proteomes" id="UP000226431">
    <property type="component" value="Unassembled WGS sequence"/>
</dbReference>
<keyword evidence="12" id="KW-1185">Reference proteome</keyword>
<evidence type="ECO:0000256" key="6">
    <source>
        <dbReference type="ARBA" id="ARBA00022989"/>
    </source>
</evidence>
<dbReference type="GO" id="GO:0005743">
    <property type="term" value="C:mitochondrial inner membrane"/>
    <property type="evidence" value="ECO:0007669"/>
    <property type="project" value="UniProtKB-SubCell"/>
</dbReference>